<keyword evidence="2" id="KW-1185">Reference proteome</keyword>
<reference evidence="2" key="1">
    <citation type="submission" date="2019-06" db="EMBL/GenBank/DDBJ databases">
        <title>Draft genome sequence of the griseofulvin-producing fungus Xylaria cubensis strain G536.</title>
        <authorList>
            <person name="Mead M.E."/>
            <person name="Raja H.A."/>
            <person name="Steenwyk J.L."/>
            <person name="Knowles S.L."/>
            <person name="Oberlies N.H."/>
            <person name="Rokas A."/>
        </authorList>
    </citation>
    <scope>NUCLEOTIDE SEQUENCE [LARGE SCALE GENOMIC DNA]</scope>
    <source>
        <strain evidence="2">G536</strain>
    </source>
</reference>
<organism evidence="1 2">
    <name type="scientific">Xylaria flabelliformis</name>
    <dbReference type="NCBI Taxonomy" id="2512241"/>
    <lineage>
        <taxon>Eukaryota</taxon>
        <taxon>Fungi</taxon>
        <taxon>Dikarya</taxon>
        <taxon>Ascomycota</taxon>
        <taxon>Pezizomycotina</taxon>
        <taxon>Sordariomycetes</taxon>
        <taxon>Xylariomycetidae</taxon>
        <taxon>Xylariales</taxon>
        <taxon>Xylariaceae</taxon>
        <taxon>Xylaria</taxon>
    </lineage>
</organism>
<accession>A0A553HX76</accession>
<sequence>MANDEKPRYFEGALESQLNSRRSSTIQCRMRSTNTFTTGPASCSPVRLSIAAYRSGRGDREGEFRTPQQISQTLDDGWELIYRDEGKLDQDAKEQMEANLMPVAQADHECEDEYLDKIRNSYCCSVPELAQKLMTLLVIEVLEVQSVHLLTSLGGLRFRLACKIGGSMQSAKLPGLGGFCETIETTNLLKHGYTAAVLLAAPAENHKMSSNAHVTRPEGGDKRLNNVISLVIWCGRSLGQQAGSLGTREHAPYIGEVNWSLCGFAGVCMSQVTRYCEAGEETKGKVKGNLRWNLSRLRIIPKLAQLEPDPKDLIKEAYTKF</sequence>
<evidence type="ECO:0000313" key="1">
    <source>
        <dbReference type="EMBL" id="TRX92550.1"/>
    </source>
</evidence>
<dbReference type="Proteomes" id="UP000319160">
    <property type="component" value="Unassembled WGS sequence"/>
</dbReference>
<gene>
    <name evidence="1" type="ORF">FHL15_006477</name>
</gene>
<proteinExistence type="predicted"/>
<protein>
    <submittedName>
        <fullName evidence="1">Uncharacterized protein</fullName>
    </submittedName>
</protein>
<comment type="caution">
    <text evidence="1">The sequence shown here is derived from an EMBL/GenBank/DDBJ whole genome shotgun (WGS) entry which is preliminary data.</text>
</comment>
<dbReference type="AlphaFoldDB" id="A0A553HX76"/>
<name>A0A553HX76_9PEZI</name>
<dbReference type="EMBL" id="VFLP01000035">
    <property type="protein sequence ID" value="TRX92550.1"/>
    <property type="molecule type" value="Genomic_DNA"/>
</dbReference>
<evidence type="ECO:0000313" key="2">
    <source>
        <dbReference type="Proteomes" id="UP000319160"/>
    </source>
</evidence>
<dbReference type="OrthoDB" id="20582at2759"/>